<dbReference type="InterPro" id="IPR043128">
    <property type="entry name" value="Rev_trsase/Diguanyl_cyclase"/>
</dbReference>
<sequence>MPPRQSPPPASPPRRSCRSRRGTGLRARLVGAWLAAVLPVQGLALPAPEAPGAVPAALTSSGGAPAPAPQASVQPALRAQEVEQLWLSSRARPEEAAAALEQALADHRAANPAQELDLLHLLGISRWRADHAAGTEDVAVQLEQWALRHPALAVRARASAQCLRASLLYHTGPLARADAWLEEALGLLKADPGSDTLLFCLMRQASVKEGRLQFDQAVALYQRALRLLAQGPAWRQAGVQSSLAYTLLRAGETATARQALDEARRLAEQAGDPMVLSEVESIDSMLWSLEGDKGRALAALQAALSLARRAGAERDVALGLANLSDHFLQERDFRQALRLAEEAEQLAQRHQDLATLELAQTNRGLALIGLRQTQEGLRLLHGVLARQQAAQELTSVAETLLEMGQALENAGEWRLALEAYEQERLIAIRATQQLQQRQILELQAAAEADTRRQERALLERDIQLKEEAARNQTLRARQWALSGTVVLLVLVVVTLAYLRLRRKRQQLMRHTQDLRALSETDALTGLHNRRMLLRRLAAEPVADGGLYLLDLDHFKAINDRHGHAAGDAVLVEAAHRIRSVLRQDDTIVRWGGEEFLVWVAEVQPPRDEQLAQRLVDVLAERPVMHDGQAIRVTASVGHAVFPLGVDALDLAWPAALDLVDHLMYLAKHRGRHRAVGIRHARVCGPVELRSCLDDPEQAAARGLVELAEYAGQADAATPAGEGVR</sequence>
<dbReference type="Pfam" id="PF00990">
    <property type="entry name" value="GGDEF"/>
    <property type="match status" value="1"/>
</dbReference>
<dbReference type="NCBIfam" id="TIGR00254">
    <property type="entry name" value="GGDEF"/>
    <property type="match status" value="1"/>
</dbReference>
<protein>
    <submittedName>
        <fullName evidence="4">Diguanylate cyclase</fullName>
    </submittedName>
</protein>
<evidence type="ECO:0000256" key="2">
    <source>
        <dbReference type="SAM" id="Phobius"/>
    </source>
</evidence>
<dbReference type="SUPFAM" id="SSF48452">
    <property type="entry name" value="TPR-like"/>
    <property type="match status" value="2"/>
</dbReference>
<dbReference type="InterPro" id="IPR029787">
    <property type="entry name" value="Nucleotide_cyclase"/>
</dbReference>
<dbReference type="InterPro" id="IPR011990">
    <property type="entry name" value="TPR-like_helical_dom_sf"/>
</dbReference>
<dbReference type="SMART" id="SM00267">
    <property type="entry name" value="GGDEF"/>
    <property type="match status" value="1"/>
</dbReference>
<evidence type="ECO:0000259" key="3">
    <source>
        <dbReference type="PROSITE" id="PS50887"/>
    </source>
</evidence>
<dbReference type="Proteomes" id="UP000484255">
    <property type="component" value="Unassembled WGS sequence"/>
</dbReference>
<dbReference type="AlphaFoldDB" id="A0A7C9PGY8"/>
<dbReference type="SMART" id="SM00028">
    <property type="entry name" value="TPR"/>
    <property type="match status" value="5"/>
</dbReference>
<keyword evidence="2" id="KW-0472">Membrane</keyword>
<evidence type="ECO:0000256" key="1">
    <source>
        <dbReference type="SAM" id="MobiDB-lite"/>
    </source>
</evidence>
<accession>A0A7C9PGY8</accession>
<comment type="caution">
    <text evidence="4">The sequence shown here is derived from an EMBL/GenBank/DDBJ whole genome shotgun (WGS) entry which is preliminary data.</text>
</comment>
<name>A0A7C9PGY8_9BURK</name>
<feature type="transmembrane region" description="Helical" evidence="2">
    <location>
        <begin position="479"/>
        <end position="500"/>
    </location>
</feature>
<dbReference type="EMBL" id="JAAGOH010000011">
    <property type="protein sequence ID" value="NDY91655.1"/>
    <property type="molecule type" value="Genomic_DNA"/>
</dbReference>
<dbReference type="InterPro" id="IPR019734">
    <property type="entry name" value="TPR_rpt"/>
</dbReference>
<dbReference type="RefSeq" id="WP_163457512.1">
    <property type="nucleotide sequence ID" value="NZ_JAAGOH010000011.1"/>
</dbReference>
<evidence type="ECO:0000313" key="5">
    <source>
        <dbReference type="Proteomes" id="UP000484255"/>
    </source>
</evidence>
<feature type="region of interest" description="Disordered" evidence="1">
    <location>
        <begin position="53"/>
        <end position="72"/>
    </location>
</feature>
<dbReference type="PROSITE" id="PS50887">
    <property type="entry name" value="GGDEF"/>
    <property type="match status" value="1"/>
</dbReference>
<dbReference type="PANTHER" id="PTHR46663">
    <property type="entry name" value="DIGUANYLATE CYCLASE DGCT-RELATED"/>
    <property type="match status" value="1"/>
</dbReference>
<organism evidence="4 5">
    <name type="scientific">Ideonella livida</name>
    <dbReference type="NCBI Taxonomy" id="2707176"/>
    <lineage>
        <taxon>Bacteria</taxon>
        <taxon>Pseudomonadati</taxon>
        <taxon>Pseudomonadota</taxon>
        <taxon>Betaproteobacteria</taxon>
        <taxon>Burkholderiales</taxon>
        <taxon>Sphaerotilaceae</taxon>
        <taxon>Ideonella</taxon>
    </lineage>
</organism>
<keyword evidence="2" id="KW-0812">Transmembrane</keyword>
<proteinExistence type="predicted"/>
<dbReference type="SUPFAM" id="SSF55073">
    <property type="entry name" value="Nucleotide cyclase"/>
    <property type="match status" value="1"/>
</dbReference>
<feature type="domain" description="GGDEF" evidence="3">
    <location>
        <begin position="542"/>
        <end position="679"/>
    </location>
</feature>
<dbReference type="InterPro" id="IPR052163">
    <property type="entry name" value="DGC-Regulatory_Protein"/>
</dbReference>
<dbReference type="PANTHER" id="PTHR46663:SF4">
    <property type="entry name" value="DIGUANYLATE CYCLASE DGCT-RELATED"/>
    <property type="match status" value="1"/>
</dbReference>
<keyword evidence="5" id="KW-1185">Reference proteome</keyword>
<keyword evidence="2" id="KW-1133">Transmembrane helix</keyword>
<dbReference type="Gene3D" id="1.25.40.10">
    <property type="entry name" value="Tetratricopeptide repeat domain"/>
    <property type="match status" value="2"/>
</dbReference>
<gene>
    <name evidence="4" type="ORF">G3A44_10700</name>
</gene>
<evidence type="ECO:0000313" key="4">
    <source>
        <dbReference type="EMBL" id="NDY91655.1"/>
    </source>
</evidence>
<reference evidence="4 5" key="1">
    <citation type="submission" date="2020-02" db="EMBL/GenBank/DDBJ databases">
        <title>Ideonella bacterium strain TBM-1.</title>
        <authorList>
            <person name="Chen W.-M."/>
        </authorList>
    </citation>
    <scope>NUCLEOTIDE SEQUENCE [LARGE SCALE GENOMIC DNA]</scope>
    <source>
        <strain evidence="4 5">TBM-1</strain>
    </source>
</reference>
<feature type="region of interest" description="Disordered" evidence="1">
    <location>
        <begin position="1"/>
        <end position="21"/>
    </location>
</feature>
<dbReference type="Gene3D" id="3.30.70.270">
    <property type="match status" value="1"/>
</dbReference>
<feature type="compositionally biased region" description="Pro residues" evidence="1">
    <location>
        <begin position="1"/>
        <end position="12"/>
    </location>
</feature>
<dbReference type="InterPro" id="IPR000160">
    <property type="entry name" value="GGDEF_dom"/>
</dbReference>
<dbReference type="CDD" id="cd01949">
    <property type="entry name" value="GGDEF"/>
    <property type="match status" value="1"/>
</dbReference>